<dbReference type="GO" id="GO:0106312">
    <property type="term" value="F:methylenetetrahydrofolate reductase (NADH) activity"/>
    <property type="evidence" value="ECO:0007669"/>
    <property type="project" value="UniProtKB-EC"/>
</dbReference>
<keyword evidence="6 12" id="KW-0274">FAD</keyword>
<keyword evidence="9" id="KW-0486">Methionine biosynthesis</keyword>
<evidence type="ECO:0000256" key="7">
    <source>
        <dbReference type="ARBA" id="ARBA00023002"/>
    </source>
</evidence>
<dbReference type="RefSeq" id="WP_092559351.1">
    <property type="nucleotide sequence ID" value="NZ_FOYZ01000002.1"/>
</dbReference>
<sequence>MKIDSIFLKKKPVLSFEIFPPKRDTAIQSIDETLAILCELNPDFISVTFGAGGSVTNNLTVELAKKIKQEYHIEPLVHLTCLNHSKAEIQQILQQLQEAEIENILALRGDRNPDVEPKQDFCYASDLIQYIKEYGDFSISGACYPECHLESKNRIEDIHNLKKKVDSGANHLISQLFFDNTIFYSYMENCKIAGIEVPVEAGIMPVVNKAQIERMVSLCGASLPEKFKRIMQKYEDKKEALFDAGMVYAINQIVDLLAHDVDGIHIFTMNNPVVAKRICDGIKNLV</sequence>
<dbReference type="UniPathway" id="UPA00193"/>
<evidence type="ECO:0000256" key="8">
    <source>
        <dbReference type="ARBA" id="ARBA00023027"/>
    </source>
</evidence>
<evidence type="ECO:0000256" key="12">
    <source>
        <dbReference type="RuleBase" id="RU003862"/>
    </source>
</evidence>
<evidence type="ECO:0000256" key="5">
    <source>
        <dbReference type="ARBA" id="ARBA00022630"/>
    </source>
</evidence>
<dbReference type="GO" id="GO:0035999">
    <property type="term" value="P:tetrahydrofolate interconversion"/>
    <property type="evidence" value="ECO:0007669"/>
    <property type="project" value="UniProtKB-UniPathway"/>
</dbReference>
<evidence type="ECO:0000256" key="4">
    <source>
        <dbReference type="ARBA" id="ARBA00022605"/>
    </source>
</evidence>
<keyword evidence="7 12" id="KW-0560">Oxidoreductase</keyword>
<dbReference type="SUPFAM" id="SSF51730">
    <property type="entry name" value="FAD-linked oxidoreductase"/>
    <property type="match status" value="1"/>
</dbReference>
<dbReference type="CDD" id="cd00537">
    <property type="entry name" value="MTHFR"/>
    <property type="match status" value="1"/>
</dbReference>
<dbReference type="GO" id="GO:0005829">
    <property type="term" value="C:cytosol"/>
    <property type="evidence" value="ECO:0007669"/>
    <property type="project" value="InterPro"/>
</dbReference>
<dbReference type="OrthoDB" id="9812555at2"/>
<keyword evidence="8" id="KW-0520">NAD</keyword>
<evidence type="ECO:0000256" key="9">
    <source>
        <dbReference type="ARBA" id="ARBA00023167"/>
    </source>
</evidence>
<keyword evidence="5 12" id="KW-0285">Flavoprotein</keyword>
<comment type="catalytic activity">
    <reaction evidence="11">
        <text>(6S)-5-methyl-5,6,7,8-tetrahydrofolate + NAD(+) = (6R)-5,10-methylene-5,6,7,8-tetrahydrofolate + NADH + H(+)</text>
        <dbReference type="Rhea" id="RHEA:19821"/>
        <dbReference type="ChEBI" id="CHEBI:15378"/>
        <dbReference type="ChEBI" id="CHEBI:15636"/>
        <dbReference type="ChEBI" id="CHEBI:18608"/>
        <dbReference type="ChEBI" id="CHEBI:57540"/>
        <dbReference type="ChEBI" id="CHEBI:57945"/>
        <dbReference type="EC" id="1.5.1.54"/>
    </reaction>
    <physiologicalReaction direction="right-to-left" evidence="11">
        <dbReference type="Rhea" id="RHEA:19823"/>
    </physiologicalReaction>
</comment>
<dbReference type="EC" id="1.5.1.54" evidence="12"/>
<keyword evidence="4" id="KW-0028">Amino-acid biosynthesis</keyword>
<dbReference type="Pfam" id="PF02219">
    <property type="entry name" value="MTHFR"/>
    <property type="match status" value="1"/>
</dbReference>
<comment type="pathway">
    <text evidence="2 12">One-carbon metabolism; tetrahydrofolate interconversion.</text>
</comment>
<gene>
    <name evidence="13" type="ORF">SAMN05661086_00746</name>
</gene>
<dbReference type="PANTHER" id="PTHR45754">
    <property type="entry name" value="METHYLENETETRAHYDROFOLATE REDUCTASE"/>
    <property type="match status" value="1"/>
</dbReference>
<evidence type="ECO:0000256" key="3">
    <source>
        <dbReference type="ARBA" id="ARBA00006743"/>
    </source>
</evidence>
<dbReference type="Proteomes" id="UP000199659">
    <property type="component" value="Unassembled WGS sequence"/>
</dbReference>
<dbReference type="PANTHER" id="PTHR45754:SF3">
    <property type="entry name" value="METHYLENETETRAHYDROFOLATE REDUCTASE (NADPH)"/>
    <property type="match status" value="1"/>
</dbReference>
<accession>A0A1I6IF05</accession>
<dbReference type="GO" id="GO:0009086">
    <property type="term" value="P:methionine biosynthetic process"/>
    <property type="evidence" value="ECO:0007669"/>
    <property type="project" value="UniProtKB-KW"/>
</dbReference>
<dbReference type="Gene3D" id="3.20.20.220">
    <property type="match status" value="1"/>
</dbReference>
<evidence type="ECO:0000256" key="1">
    <source>
        <dbReference type="ARBA" id="ARBA00001974"/>
    </source>
</evidence>
<dbReference type="NCBIfam" id="TIGR00676">
    <property type="entry name" value="fadh2"/>
    <property type="match status" value="1"/>
</dbReference>
<reference evidence="13 14" key="1">
    <citation type="submission" date="2016-10" db="EMBL/GenBank/DDBJ databases">
        <authorList>
            <person name="de Groot N.N."/>
        </authorList>
    </citation>
    <scope>NUCLEOTIDE SEQUENCE [LARGE SCALE GENOMIC DNA]</scope>
    <source>
        <strain evidence="13 14">743A</strain>
    </source>
</reference>
<dbReference type="InterPro" id="IPR029041">
    <property type="entry name" value="FAD-linked_oxidoreductase-like"/>
</dbReference>
<dbReference type="STRING" id="37658.SAMN05661086_00746"/>
<dbReference type="EMBL" id="FOYZ01000002">
    <property type="protein sequence ID" value="SFR64930.1"/>
    <property type="molecule type" value="Genomic_DNA"/>
</dbReference>
<evidence type="ECO:0000256" key="11">
    <source>
        <dbReference type="ARBA" id="ARBA00048628"/>
    </source>
</evidence>
<organism evidence="13 14">
    <name type="scientific">Anaeromicropila populeti</name>
    <dbReference type="NCBI Taxonomy" id="37658"/>
    <lineage>
        <taxon>Bacteria</taxon>
        <taxon>Bacillati</taxon>
        <taxon>Bacillota</taxon>
        <taxon>Clostridia</taxon>
        <taxon>Lachnospirales</taxon>
        <taxon>Lachnospiraceae</taxon>
        <taxon>Anaeromicropila</taxon>
    </lineage>
</organism>
<evidence type="ECO:0000256" key="10">
    <source>
        <dbReference type="ARBA" id="ARBA00034478"/>
    </source>
</evidence>
<protein>
    <recommendedName>
        <fullName evidence="12">Methylenetetrahydrofolate reductase</fullName>
        <ecNumber evidence="12">1.5.1.54</ecNumber>
    </recommendedName>
</protein>
<evidence type="ECO:0000256" key="2">
    <source>
        <dbReference type="ARBA" id="ARBA00004777"/>
    </source>
</evidence>
<comment type="similarity">
    <text evidence="3 12">Belongs to the methylenetetrahydrofolate reductase family.</text>
</comment>
<evidence type="ECO:0000313" key="13">
    <source>
        <dbReference type="EMBL" id="SFR64930.1"/>
    </source>
</evidence>
<name>A0A1I6IF05_9FIRM</name>
<comment type="cofactor">
    <cofactor evidence="1 12">
        <name>FAD</name>
        <dbReference type="ChEBI" id="CHEBI:57692"/>
    </cofactor>
</comment>
<dbReference type="InterPro" id="IPR004620">
    <property type="entry name" value="MTHF_reductase_bac"/>
</dbReference>
<proteinExistence type="inferred from homology"/>
<evidence type="ECO:0000256" key="6">
    <source>
        <dbReference type="ARBA" id="ARBA00022827"/>
    </source>
</evidence>
<dbReference type="AlphaFoldDB" id="A0A1I6IF05"/>
<dbReference type="GO" id="GO:0071949">
    <property type="term" value="F:FAD binding"/>
    <property type="evidence" value="ECO:0007669"/>
    <property type="project" value="TreeGrafter"/>
</dbReference>
<keyword evidence="14" id="KW-1185">Reference proteome</keyword>
<dbReference type="InterPro" id="IPR003171">
    <property type="entry name" value="Mehydrof_redctse-like"/>
</dbReference>
<evidence type="ECO:0000313" key="14">
    <source>
        <dbReference type="Proteomes" id="UP000199659"/>
    </source>
</evidence>
<comment type="pathway">
    <text evidence="10">Amino-acid biosynthesis; L-methionine biosynthesis via de novo pathway.</text>
</comment>